<evidence type="ECO:0000256" key="6">
    <source>
        <dbReference type="PROSITE-ProRule" id="PRU10141"/>
    </source>
</evidence>
<feature type="domain" description="Protein kinase" evidence="10">
    <location>
        <begin position="147"/>
        <end position="403"/>
    </location>
</feature>
<keyword evidence="3 6" id="KW-0547">Nucleotide-binding</keyword>
<dbReference type="OrthoDB" id="193931at2759"/>
<evidence type="ECO:0000313" key="12">
    <source>
        <dbReference type="Proteomes" id="UP000218209"/>
    </source>
</evidence>
<evidence type="ECO:0008006" key="13">
    <source>
        <dbReference type="Google" id="ProtNLM"/>
    </source>
</evidence>
<dbReference type="SUPFAM" id="SSF56112">
    <property type="entry name" value="Protein kinase-like (PK-like)"/>
    <property type="match status" value="1"/>
</dbReference>
<sequence>MQLRYSSDARESGWVRLAAVSRLRLGRGGGGGGGGGSGGGGGGGSGADGADAWEGVGGGGGVGGGASKRLFLKLRGSSLSAHPDEAYPELWRSMVKGVRRLDGAASCRFSVKLDKREVTVTAESPQDADRWMVALEKAATASFPTFYKKQKTIGRGHFSTVILAVDRQTSERVAVKIIKRDKSDVTKTRKYIRREVKVLSTTSHPNIIGAVDFFSHDGKPHLVMQYVPGGSLRDALRKKGHFSEPDARLVLRGILRGLEYLHVNRIIHRDVKPENVLLATPTHPLITDFGLATFTSSRVPLLRTIVGTPAYVAPELLRGERYGPAVDVWAAGIVLYFLLAGERPFGGKSREDIRHAVLTGSLEFPDKVWGGISPGVKGLVVGMLQRDQNVRLTASQALRHPWMAADGGGGADVAVGGGGPHSRRGGGKSSSSGGG</sequence>
<keyword evidence="4" id="KW-0418">Kinase</keyword>
<dbReference type="Proteomes" id="UP000218209">
    <property type="component" value="Unassembled WGS sequence"/>
</dbReference>
<evidence type="ECO:0000256" key="4">
    <source>
        <dbReference type="ARBA" id="ARBA00022777"/>
    </source>
</evidence>
<dbReference type="FunFam" id="1.10.510.10:FF:000571">
    <property type="entry name" value="Maternal embryonic leucine zipper kinase"/>
    <property type="match status" value="1"/>
</dbReference>
<dbReference type="InterPro" id="IPR011009">
    <property type="entry name" value="Kinase-like_dom_sf"/>
</dbReference>
<dbReference type="Pfam" id="PF00069">
    <property type="entry name" value="Pkinase"/>
    <property type="match status" value="1"/>
</dbReference>
<dbReference type="GO" id="GO:0005524">
    <property type="term" value="F:ATP binding"/>
    <property type="evidence" value="ECO:0007669"/>
    <property type="project" value="UniProtKB-UniRule"/>
</dbReference>
<evidence type="ECO:0000259" key="10">
    <source>
        <dbReference type="PROSITE" id="PS50011"/>
    </source>
</evidence>
<dbReference type="GO" id="GO:0004674">
    <property type="term" value="F:protein serine/threonine kinase activity"/>
    <property type="evidence" value="ECO:0007669"/>
    <property type="project" value="UniProtKB-KW"/>
</dbReference>
<dbReference type="CDD" id="cd05117">
    <property type="entry name" value="STKc_CAMK"/>
    <property type="match status" value="1"/>
</dbReference>
<gene>
    <name evidence="11" type="ORF">BU14_1330s0004</name>
</gene>
<dbReference type="InterPro" id="IPR017441">
    <property type="entry name" value="Protein_kinase_ATP_BS"/>
</dbReference>
<feature type="domain" description="PH" evidence="9">
    <location>
        <begin position="109"/>
        <end position="140"/>
    </location>
</feature>
<dbReference type="SMART" id="SM00220">
    <property type="entry name" value="S_TKc"/>
    <property type="match status" value="1"/>
</dbReference>
<keyword evidence="1 7" id="KW-0723">Serine/threonine-protein kinase</keyword>
<feature type="region of interest" description="Disordered" evidence="8">
    <location>
        <begin position="28"/>
        <end position="52"/>
    </location>
</feature>
<dbReference type="Gene3D" id="1.10.510.10">
    <property type="entry name" value="Transferase(Phosphotransferase) domain 1"/>
    <property type="match status" value="1"/>
</dbReference>
<evidence type="ECO:0000313" key="11">
    <source>
        <dbReference type="EMBL" id="OSX69634.1"/>
    </source>
</evidence>
<dbReference type="PROSITE" id="PS00107">
    <property type="entry name" value="PROTEIN_KINASE_ATP"/>
    <property type="match status" value="1"/>
</dbReference>
<protein>
    <recommendedName>
        <fullName evidence="13">Protein kinase domain-containing protein</fullName>
    </recommendedName>
</protein>
<feature type="region of interest" description="Disordered" evidence="8">
    <location>
        <begin position="409"/>
        <end position="435"/>
    </location>
</feature>
<dbReference type="InterPro" id="IPR000719">
    <property type="entry name" value="Prot_kinase_dom"/>
</dbReference>
<keyword evidence="5 6" id="KW-0067">ATP-binding</keyword>
<organism evidence="11 12">
    <name type="scientific">Porphyra umbilicalis</name>
    <name type="common">Purple laver</name>
    <name type="synonym">Red alga</name>
    <dbReference type="NCBI Taxonomy" id="2786"/>
    <lineage>
        <taxon>Eukaryota</taxon>
        <taxon>Rhodophyta</taxon>
        <taxon>Bangiophyceae</taxon>
        <taxon>Bangiales</taxon>
        <taxon>Bangiaceae</taxon>
        <taxon>Porphyra</taxon>
    </lineage>
</organism>
<dbReference type="AlphaFoldDB" id="A0A1X6NLY7"/>
<feature type="binding site" evidence="6">
    <location>
        <position position="176"/>
    </location>
    <ligand>
        <name>ATP</name>
        <dbReference type="ChEBI" id="CHEBI:30616"/>
    </ligand>
</feature>
<dbReference type="PANTHER" id="PTHR24349">
    <property type="entry name" value="SERINE/THREONINE-PROTEIN KINASE"/>
    <property type="match status" value="1"/>
</dbReference>
<keyword evidence="2" id="KW-0808">Transferase</keyword>
<comment type="similarity">
    <text evidence="7">Belongs to the protein kinase superfamily.</text>
</comment>
<dbReference type="InterPro" id="IPR050205">
    <property type="entry name" value="CDPK_Ser/Thr_kinases"/>
</dbReference>
<dbReference type="InterPro" id="IPR001849">
    <property type="entry name" value="PH_domain"/>
</dbReference>
<evidence type="ECO:0000259" key="9">
    <source>
        <dbReference type="PROSITE" id="PS50003"/>
    </source>
</evidence>
<name>A0A1X6NLY7_PORUM</name>
<evidence type="ECO:0000256" key="1">
    <source>
        <dbReference type="ARBA" id="ARBA00022527"/>
    </source>
</evidence>
<proteinExistence type="inferred from homology"/>
<feature type="compositionally biased region" description="Gly residues" evidence="8">
    <location>
        <begin position="409"/>
        <end position="420"/>
    </location>
</feature>
<feature type="compositionally biased region" description="Gly residues" evidence="8">
    <location>
        <begin position="28"/>
        <end position="47"/>
    </location>
</feature>
<accession>A0A1X6NLY7</accession>
<evidence type="ECO:0000256" key="8">
    <source>
        <dbReference type="SAM" id="MobiDB-lite"/>
    </source>
</evidence>
<dbReference type="PROSITE" id="PS50003">
    <property type="entry name" value="PH_DOMAIN"/>
    <property type="match status" value="1"/>
</dbReference>
<dbReference type="SUPFAM" id="SSF50729">
    <property type="entry name" value="PH domain-like"/>
    <property type="match status" value="1"/>
</dbReference>
<feature type="non-terminal residue" evidence="11">
    <location>
        <position position="435"/>
    </location>
</feature>
<evidence type="ECO:0000256" key="2">
    <source>
        <dbReference type="ARBA" id="ARBA00022679"/>
    </source>
</evidence>
<reference evidence="11 12" key="1">
    <citation type="submission" date="2017-03" db="EMBL/GenBank/DDBJ databases">
        <title>WGS assembly of Porphyra umbilicalis.</title>
        <authorList>
            <person name="Brawley S.H."/>
            <person name="Blouin N.A."/>
            <person name="Ficko-Blean E."/>
            <person name="Wheeler G.L."/>
            <person name="Lohr M."/>
            <person name="Goodson H.V."/>
            <person name="Jenkins J.W."/>
            <person name="Blaby-Haas C.E."/>
            <person name="Helliwell K.E."/>
            <person name="Chan C."/>
            <person name="Marriage T."/>
            <person name="Bhattacharya D."/>
            <person name="Klein A.S."/>
            <person name="Badis Y."/>
            <person name="Brodie J."/>
            <person name="Cao Y."/>
            <person name="Collen J."/>
            <person name="Dittami S.M."/>
            <person name="Gachon C.M."/>
            <person name="Green B.R."/>
            <person name="Karpowicz S."/>
            <person name="Kim J.W."/>
            <person name="Kudahl U."/>
            <person name="Lin S."/>
            <person name="Michel G."/>
            <person name="Mittag M."/>
            <person name="Olson B.J."/>
            <person name="Pangilinan J."/>
            <person name="Peng Y."/>
            <person name="Qiu H."/>
            <person name="Shu S."/>
            <person name="Singer J.T."/>
            <person name="Smith A.G."/>
            <person name="Sprecher B.N."/>
            <person name="Wagner V."/>
            <person name="Wang W."/>
            <person name="Wang Z.-Y."/>
            <person name="Yan J."/>
            <person name="Yarish C."/>
            <person name="Zoeuner-Riek S."/>
            <person name="Zhuang Y."/>
            <person name="Zou Y."/>
            <person name="Lindquist E.A."/>
            <person name="Grimwood J."/>
            <person name="Barry K."/>
            <person name="Rokhsar D.S."/>
            <person name="Schmutz J."/>
            <person name="Stiller J.W."/>
            <person name="Grossman A.R."/>
            <person name="Prochnik S.E."/>
        </authorList>
    </citation>
    <scope>NUCLEOTIDE SEQUENCE [LARGE SCALE GENOMIC DNA]</scope>
    <source>
        <strain evidence="11">4086291</strain>
    </source>
</reference>
<evidence type="ECO:0000256" key="3">
    <source>
        <dbReference type="ARBA" id="ARBA00022741"/>
    </source>
</evidence>
<dbReference type="PROSITE" id="PS50011">
    <property type="entry name" value="PROTEIN_KINASE_DOM"/>
    <property type="match status" value="1"/>
</dbReference>
<evidence type="ECO:0000256" key="7">
    <source>
        <dbReference type="RuleBase" id="RU000304"/>
    </source>
</evidence>
<dbReference type="InterPro" id="IPR008271">
    <property type="entry name" value="Ser/Thr_kinase_AS"/>
</dbReference>
<dbReference type="PROSITE" id="PS00108">
    <property type="entry name" value="PROTEIN_KINASE_ST"/>
    <property type="match status" value="1"/>
</dbReference>
<evidence type="ECO:0000256" key="5">
    <source>
        <dbReference type="ARBA" id="ARBA00022840"/>
    </source>
</evidence>
<keyword evidence="12" id="KW-1185">Reference proteome</keyword>
<dbReference type="EMBL" id="KV919464">
    <property type="protein sequence ID" value="OSX69634.1"/>
    <property type="molecule type" value="Genomic_DNA"/>
</dbReference>